<comment type="caution">
    <text evidence="1">The sequence shown here is derived from an EMBL/GenBank/DDBJ whole genome shotgun (WGS) entry which is preliminary data.</text>
</comment>
<reference evidence="2" key="1">
    <citation type="journal article" date="2024" name="Front. Bioeng. Biotechnol.">
        <title>Genome-scale model development and genomic sequencing of the oleaginous clade Lipomyces.</title>
        <authorList>
            <person name="Czajka J.J."/>
            <person name="Han Y."/>
            <person name="Kim J."/>
            <person name="Mondo S.J."/>
            <person name="Hofstad B.A."/>
            <person name="Robles A."/>
            <person name="Haridas S."/>
            <person name="Riley R."/>
            <person name="LaButti K."/>
            <person name="Pangilinan J."/>
            <person name="Andreopoulos W."/>
            <person name="Lipzen A."/>
            <person name="Yan J."/>
            <person name="Wang M."/>
            <person name="Ng V."/>
            <person name="Grigoriev I.V."/>
            <person name="Spatafora J.W."/>
            <person name="Magnuson J.K."/>
            <person name="Baker S.E."/>
            <person name="Pomraning K.R."/>
        </authorList>
    </citation>
    <scope>NUCLEOTIDE SEQUENCE [LARGE SCALE GENOMIC DNA]</scope>
    <source>
        <strain evidence="2">CBS 10300</strain>
    </source>
</reference>
<name>A0ACC3TYC9_9ASCO</name>
<dbReference type="EMBL" id="MU970036">
    <property type="protein sequence ID" value="KAK9326028.1"/>
    <property type="molecule type" value="Genomic_DNA"/>
</dbReference>
<protein>
    <submittedName>
        <fullName evidence="1">Uncharacterized protein</fullName>
    </submittedName>
</protein>
<accession>A0ACC3TYC9</accession>
<gene>
    <name evidence="1" type="ORF">V1517DRAFT_101390</name>
</gene>
<evidence type="ECO:0000313" key="1">
    <source>
        <dbReference type="EMBL" id="KAK9326028.1"/>
    </source>
</evidence>
<proteinExistence type="predicted"/>
<dbReference type="Proteomes" id="UP001489719">
    <property type="component" value="Unassembled WGS sequence"/>
</dbReference>
<organism evidence="1 2">
    <name type="scientific">Lipomyces orientalis</name>
    <dbReference type="NCBI Taxonomy" id="1233043"/>
    <lineage>
        <taxon>Eukaryota</taxon>
        <taxon>Fungi</taxon>
        <taxon>Dikarya</taxon>
        <taxon>Ascomycota</taxon>
        <taxon>Saccharomycotina</taxon>
        <taxon>Lipomycetes</taxon>
        <taxon>Lipomycetales</taxon>
        <taxon>Lipomycetaceae</taxon>
        <taxon>Lipomyces</taxon>
    </lineage>
</organism>
<keyword evidence="2" id="KW-1185">Reference proteome</keyword>
<sequence length="413" mass="45889">MAPDYFKLALAIALVRTKPAHVSISDYRLRVLASVDPAEFWKTRYDDTIREVRDLKEQVDMLKTDIAKKRKVKNGNADCKSKTMRSSALADPATASPTLQSPVSASQNDIQPIEQINENVEHSTKHSSSADIVKPDSQPDSPHALYSNDFASETLRESARVLLMDGYNSASRIIKHIDSLEQHITPSDEDPQKVLTLPCAVKVFGFIILRLEQVSFRAGYVAEDGGPEEPSGSIERIKFQECLTSVLRSILRGIAVFSRRELYDTDDGHNNNKCLARASFDTLLGAYAEVLLSTAARSSGLRKGIIMLVLEHFLTILTNPHSLLFGLSTPSANIPKHPLVEVAATNTARRYLFLLQQTTPHETVSEYATIRYEIECVLFADDGVGETSLGAIGFRNVVRTYCLLRWLDERPLG</sequence>
<evidence type="ECO:0000313" key="2">
    <source>
        <dbReference type="Proteomes" id="UP001489719"/>
    </source>
</evidence>